<dbReference type="EMBL" id="JBHSGG010000033">
    <property type="protein sequence ID" value="MFC4728824.1"/>
    <property type="molecule type" value="Genomic_DNA"/>
</dbReference>
<name>A0ABV9NNX0_9GAMM</name>
<feature type="domain" description="N-acetyltransferase" evidence="3">
    <location>
        <begin position="25"/>
        <end position="186"/>
    </location>
</feature>
<dbReference type="CDD" id="cd04301">
    <property type="entry name" value="NAT_SF"/>
    <property type="match status" value="1"/>
</dbReference>
<dbReference type="PROSITE" id="PS51186">
    <property type="entry name" value="GNAT"/>
    <property type="match status" value="1"/>
</dbReference>
<reference evidence="5" key="1">
    <citation type="journal article" date="2019" name="Int. J. Syst. Evol. Microbiol.">
        <title>The Global Catalogue of Microorganisms (GCM) 10K type strain sequencing project: providing services to taxonomists for standard genome sequencing and annotation.</title>
        <authorList>
            <consortium name="The Broad Institute Genomics Platform"/>
            <consortium name="The Broad Institute Genome Sequencing Center for Infectious Disease"/>
            <person name="Wu L."/>
            <person name="Ma J."/>
        </authorList>
    </citation>
    <scope>NUCLEOTIDE SEQUENCE [LARGE SCALE GENOMIC DNA]</scope>
    <source>
        <strain evidence="5">CGMCC 1.13574</strain>
    </source>
</reference>
<evidence type="ECO:0000259" key="3">
    <source>
        <dbReference type="PROSITE" id="PS51186"/>
    </source>
</evidence>
<dbReference type="PANTHER" id="PTHR43072:SF23">
    <property type="entry name" value="UPF0039 PROTEIN C11D3.02C"/>
    <property type="match status" value="1"/>
</dbReference>
<evidence type="ECO:0000313" key="4">
    <source>
        <dbReference type="EMBL" id="MFC4728824.1"/>
    </source>
</evidence>
<evidence type="ECO:0000313" key="5">
    <source>
        <dbReference type="Proteomes" id="UP001595892"/>
    </source>
</evidence>
<keyword evidence="2 4" id="KW-0012">Acyltransferase</keyword>
<dbReference type="InterPro" id="IPR016181">
    <property type="entry name" value="Acyl_CoA_acyltransferase"/>
</dbReference>
<dbReference type="EC" id="2.3.-.-" evidence="4"/>
<protein>
    <submittedName>
        <fullName evidence="4">GNAT family N-acetyltransferase</fullName>
        <ecNumber evidence="4">2.3.-.-</ecNumber>
    </submittedName>
</protein>
<dbReference type="Pfam" id="PF13420">
    <property type="entry name" value="Acetyltransf_4"/>
    <property type="match status" value="1"/>
</dbReference>
<evidence type="ECO:0000256" key="2">
    <source>
        <dbReference type="ARBA" id="ARBA00023315"/>
    </source>
</evidence>
<dbReference type="RefSeq" id="WP_377004896.1">
    <property type="nucleotide sequence ID" value="NZ_JBHSGG010000033.1"/>
</dbReference>
<dbReference type="GO" id="GO:0016746">
    <property type="term" value="F:acyltransferase activity"/>
    <property type="evidence" value="ECO:0007669"/>
    <property type="project" value="UniProtKB-KW"/>
</dbReference>
<accession>A0ABV9NNX0</accession>
<dbReference type="Gene3D" id="3.40.630.30">
    <property type="match status" value="1"/>
</dbReference>
<comment type="caution">
    <text evidence="4">The sequence shown here is derived from an EMBL/GenBank/DDBJ whole genome shotgun (WGS) entry which is preliminary data.</text>
</comment>
<keyword evidence="5" id="KW-1185">Reference proteome</keyword>
<dbReference type="InterPro" id="IPR000182">
    <property type="entry name" value="GNAT_dom"/>
</dbReference>
<dbReference type="PANTHER" id="PTHR43072">
    <property type="entry name" value="N-ACETYLTRANSFERASE"/>
    <property type="match status" value="1"/>
</dbReference>
<keyword evidence="1 4" id="KW-0808">Transferase</keyword>
<evidence type="ECO:0000256" key="1">
    <source>
        <dbReference type="ARBA" id="ARBA00022679"/>
    </source>
</evidence>
<proteinExistence type="predicted"/>
<sequence length="214" mass="22931">MSDTLPPPGAPADAAGDAAPLLRHGTIRVAQAGDAEAVQAIYAPCVLDSALTFETEVPDVAAMRARMLGRLATHPWLVLEEDGRVLGYAYASRFRERAAYDWIAETSVYTHPDARRRGVARRLYAALFDALALQGITEAVGVITLPGPGSVALHESMGFAAAGVWRACGYKLGRWHDVGVWQKTLRAQSDPPSPVRPFAALMDTPELLAALASR</sequence>
<dbReference type="SUPFAM" id="SSF55729">
    <property type="entry name" value="Acyl-CoA N-acyltransferases (Nat)"/>
    <property type="match status" value="1"/>
</dbReference>
<organism evidence="4 5">
    <name type="scientific">Coralloluteibacterium thermophilum</name>
    <dbReference type="NCBI Taxonomy" id="2707049"/>
    <lineage>
        <taxon>Bacteria</taxon>
        <taxon>Pseudomonadati</taxon>
        <taxon>Pseudomonadota</taxon>
        <taxon>Gammaproteobacteria</taxon>
        <taxon>Lysobacterales</taxon>
        <taxon>Lysobacteraceae</taxon>
        <taxon>Coralloluteibacterium</taxon>
    </lineage>
</organism>
<dbReference type="Proteomes" id="UP001595892">
    <property type="component" value="Unassembled WGS sequence"/>
</dbReference>
<gene>
    <name evidence="4" type="ORF">ACFO3Q_11655</name>
</gene>